<accession>A0A9X8RAD3</accession>
<dbReference type="AlphaFoldDB" id="A0A9X8RAD3"/>
<proteinExistence type="predicted"/>
<protein>
    <submittedName>
        <fullName evidence="1">Uncharacterized protein</fullName>
    </submittedName>
</protein>
<dbReference type="Proteomes" id="UP000185829">
    <property type="component" value="Unassembled WGS sequence"/>
</dbReference>
<name>A0A9X8RAD3_9BACI</name>
<evidence type="ECO:0000313" key="1">
    <source>
        <dbReference type="EMBL" id="SIR57193.1"/>
    </source>
</evidence>
<sequence>MFNVMVNMVVGDLDKGNIQVVIVNIDINLTDVPWG</sequence>
<dbReference type="EMBL" id="FTMX01000004">
    <property type="protein sequence ID" value="SIR57193.1"/>
    <property type="molecule type" value="Genomic_DNA"/>
</dbReference>
<organism evidence="1 2">
    <name type="scientific">Peribacillus simplex</name>
    <dbReference type="NCBI Taxonomy" id="1478"/>
    <lineage>
        <taxon>Bacteria</taxon>
        <taxon>Bacillati</taxon>
        <taxon>Bacillota</taxon>
        <taxon>Bacilli</taxon>
        <taxon>Bacillales</taxon>
        <taxon>Bacillaceae</taxon>
        <taxon>Peribacillus</taxon>
    </lineage>
</organism>
<gene>
    <name evidence="1" type="ORF">SAMN05878482_104312</name>
</gene>
<comment type="caution">
    <text evidence="1">The sequence shown here is derived from an EMBL/GenBank/DDBJ whole genome shotgun (WGS) entry which is preliminary data.</text>
</comment>
<evidence type="ECO:0000313" key="2">
    <source>
        <dbReference type="Proteomes" id="UP000185829"/>
    </source>
</evidence>
<reference evidence="1 2" key="1">
    <citation type="submission" date="2017-01" db="EMBL/GenBank/DDBJ databases">
        <authorList>
            <person name="Varghese N."/>
            <person name="Submissions S."/>
        </authorList>
    </citation>
    <scope>NUCLEOTIDE SEQUENCE [LARGE SCALE GENOMIC DNA]</scope>
    <source>
        <strain evidence="1 2">RUG2-6</strain>
    </source>
</reference>